<dbReference type="SUPFAM" id="SSF55681">
    <property type="entry name" value="Class II aaRS and biotin synthetases"/>
    <property type="match status" value="1"/>
</dbReference>
<evidence type="ECO:0000256" key="10">
    <source>
        <dbReference type="PIRSR" id="PIRSR001549-1"/>
    </source>
</evidence>
<dbReference type="GO" id="GO:0006427">
    <property type="term" value="P:histidyl-tRNA aminoacylation"/>
    <property type="evidence" value="ECO:0007669"/>
    <property type="project" value="TreeGrafter"/>
</dbReference>
<protein>
    <recommendedName>
        <fullName evidence="4 9">ATP phosphoribosyltransferase regulatory subunit</fullName>
    </recommendedName>
</protein>
<evidence type="ECO:0000313" key="13">
    <source>
        <dbReference type="Proteomes" id="UP000294743"/>
    </source>
</evidence>
<name>A0A4R8A2A5_9FIRM</name>
<feature type="binding site" evidence="10">
    <location>
        <begin position="79"/>
        <end position="81"/>
    </location>
    <ligand>
        <name>L-histidine</name>
        <dbReference type="ChEBI" id="CHEBI:57595"/>
    </ligand>
</feature>
<evidence type="ECO:0000256" key="6">
    <source>
        <dbReference type="ARBA" id="ARBA00022605"/>
    </source>
</evidence>
<evidence type="ECO:0000256" key="8">
    <source>
        <dbReference type="ARBA" id="ARBA00025246"/>
    </source>
</evidence>
<comment type="function">
    <text evidence="8 9">Required for the first step of histidine biosynthesis. May allow the feedback regulation of ATP phosphoribosyltransferase activity by histidine.</text>
</comment>
<dbReference type="GO" id="GO:0016757">
    <property type="term" value="F:glycosyltransferase activity"/>
    <property type="evidence" value="ECO:0007669"/>
    <property type="project" value="UniProtKB-KW"/>
</dbReference>
<comment type="similarity">
    <text evidence="3 9">Belongs to the class-II aminoacyl-tRNA synthetase family. HisZ subfamily.</text>
</comment>
<evidence type="ECO:0000256" key="2">
    <source>
        <dbReference type="ARBA" id="ARBA00004667"/>
    </source>
</evidence>
<comment type="caution">
    <text evidence="12">The sequence shown here is derived from an EMBL/GenBank/DDBJ whole genome shotgun (WGS) entry which is preliminary data.</text>
</comment>
<dbReference type="AlphaFoldDB" id="A0A4R8A2A5"/>
<evidence type="ECO:0000256" key="7">
    <source>
        <dbReference type="ARBA" id="ARBA00023102"/>
    </source>
</evidence>
<feature type="domain" description="Class II Histidinyl-tRNA synthetase (HisRS)-like catalytic core" evidence="11">
    <location>
        <begin position="9"/>
        <end position="318"/>
    </location>
</feature>
<dbReference type="RefSeq" id="WP_134168624.1">
    <property type="nucleotide sequence ID" value="NZ_SODD01000008.1"/>
</dbReference>
<dbReference type="CDD" id="cd00773">
    <property type="entry name" value="HisRS-like_core"/>
    <property type="match status" value="1"/>
</dbReference>
<evidence type="ECO:0000259" key="11">
    <source>
        <dbReference type="Pfam" id="PF13393"/>
    </source>
</evidence>
<feature type="binding site" evidence="10">
    <location>
        <begin position="272"/>
        <end position="273"/>
    </location>
    <ligand>
        <name>L-histidine</name>
        <dbReference type="ChEBI" id="CHEBI:57595"/>
    </ligand>
</feature>
<dbReference type="GO" id="GO:0005737">
    <property type="term" value="C:cytoplasm"/>
    <property type="evidence" value="ECO:0007669"/>
    <property type="project" value="UniProtKB-SubCell"/>
</dbReference>
<gene>
    <name evidence="9" type="primary">hisZ</name>
    <name evidence="12" type="ORF">EDD63_10833</name>
</gene>
<dbReference type="PANTHER" id="PTHR43707:SF6">
    <property type="entry name" value="ATP PHOSPHORIBOSYLTRANSFERASE REGULATORY SUBUNIT"/>
    <property type="match status" value="1"/>
</dbReference>
<dbReference type="HAMAP" id="MF_00125">
    <property type="entry name" value="HisZ"/>
    <property type="match status" value="1"/>
</dbReference>
<evidence type="ECO:0000256" key="5">
    <source>
        <dbReference type="ARBA" id="ARBA00022490"/>
    </source>
</evidence>
<dbReference type="InterPro" id="IPR045864">
    <property type="entry name" value="aa-tRNA-synth_II/BPL/LPL"/>
</dbReference>
<dbReference type="Proteomes" id="UP000294743">
    <property type="component" value="Unassembled WGS sequence"/>
</dbReference>
<evidence type="ECO:0000256" key="3">
    <source>
        <dbReference type="ARBA" id="ARBA00005539"/>
    </source>
</evidence>
<evidence type="ECO:0000256" key="9">
    <source>
        <dbReference type="HAMAP-Rule" id="MF_00125"/>
    </source>
</evidence>
<keyword evidence="13" id="KW-1185">Reference proteome</keyword>
<keyword evidence="6 9" id="KW-0028">Amino-acid biosynthesis</keyword>
<dbReference type="InterPro" id="IPR004516">
    <property type="entry name" value="HisRS/HisZ"/>
</dbReference>
<sequence>MNIFSVPSGMRDLVLTEAKKKRQLQQEIEKTFRLWGYDEVITPGIEYYETYAVGFQNIKEQDFYKSMDDHGRIVTLKADMTIPIARVCATKFKDVSGPLRFSYSANVFKSHETLSGNKNEITDCGVELIGLAEPEGDIEILVTALDALKVVGTQDFTFEIGDVRFFKEACKAANLSDEQMEVLADLIDRKALVDLKNYVNELAIDEAYATFFTEMIWWSGPVDVLDMAQRFAFNDELLAVIDNLRSVYQTLETLGYKDVVSFDLSKIGNLNYYTGIIFDAFVEGVGLRVLSGGRYDDLLERFGKASPAVGFSIKLDQLMEAYTYEEQAKKVEIEYGRDALVEAIALRKTYDENTIVVLTPNTSITGVKVKGEQL</sequence>
<dbReference type="GO" id="GO:0000105">
    <property type="term" value="P:L-histidine biosynthetic process"/>
    <property type="evidence" value="ECO:0007669"/>
    <property type="project" value="UniProtKB-UniRule"/>
</dbReference>
<evidence type="ECO:0000256" key="1">
    <source>
        <dbReference type="ARBA" id="ARBA00004496"/>
    </source>
</evidence>
<dbReference type="OrthoDB" id="9800814at2"/>
<dbReference type="GO" id="GO:0004821">
    <property type="term" value="F:histidine-tRNA ligase activity"/>
    <property type="evidence" value="ECO:0007669"/>
    <property type="project" value="TreeGrafter"/>
</dbReference>
<proteinExistence type="inferred from homology"/>
<dbReference type="GO" id="GO:0140096">
    <property type="term" value="F:catalytic activity, acting on a protein"/>
    <property type="evidence" value="ECO:0007669"/>
    <property type="project" value="UniProtKB-ARBA"/>
</dbReference>
<accession>A0A4R8A2A5</accession>
<dbReference type="EMBL" id="SODD01000008">
    <property type="protein sequence ID" value="TDW24679.1"/>
    <property type="molecule type" value="Genomic_DNA"/>
</dbReference>
<comment type="subcellular location">
    <subcellularLocation>
        <location evidence="1 9">Cytoplasm</location>
    </subcellularLocation>
</comment>
<evidence type="ECO:0000313" key="12">
    <source>
        <dbReference type="EMBL" id="TDW24679.1"/>
    </source>
</evidence>
<feature type="binding site" evidence="10">
    <location>
        <position position="127"/>
    </location>
    <ligand>
        <name>L-histidine</name>
        <dbReference type="ChEBI" id="CHEBI:57595"/>
    </ligand>
</feature>
<keyword evidence="12" id="KW-0808">Transferase</keyword>
<evidence type="ECO:0000256" key="4">
    <source>
        <dbReference type="ARBA" id="ARBA00020397"/>
    </source>
</evidence>
<keyword evidence="5 9" id="KW-0963">Cytoplasm</keyword>
<dbReference type="Pfam" id="PF13393">
    <property type="entry name" value="tRNA-synt_His"/>
    <property type="match status" value="1"/>
</dbReference>
<comment type="subunit">
    <text evidence="9">Heteromultimer composed of HisG and HisZ subunits.</text>
</comment>
<keyword evidence="7 9" id="KW-0368">Histidine biosynthesis</keyword>
<dbReference type="PANTHER" id="PTHR43707">
    <property type="entry name" value="HISTIDYL-TRNA SYNTHETASE"/>
    <property type="match status" value="1"/>
</dbReference>
<organism evidence="12 13">
    <name type="scientific">Breznakia blatticola</name>
    <dbReference type="NCBI Taxonomy" id="1754012"/>
    <lineage>
        <taxon>Bacteria</taxon>
        <taxon>Bacillati</taxon>
        <taxon>Bacillota</taxon>
        <taxon>Erysipelotrichia</taxon>
        <taxon>Erysipelotrichales</taxon>
        <taxon>Erysipelotrichaceae</taxon>
        <taxon>Breznakia</taxon>
    </lineage>
</organism>
<dbReference type="InterPro" id="IPR004517">
    <property type="entry name" value="HisZ"/>
</dbReference>
<dbReference type="InterPro" id="IPR041715">
    <property type="entry name" value="HisRS-like_core"/>
</dbReference>
<dbReference type="NCBIfam" id="TIGR00443">
    <property type="entry name" value="hisZ_biosyn_reg"/>
    <property type="match status" value="1"/>
</dbReference>
<comment type="pathway">
    <text evidence="2 9">Amino-acid biosynthesis; L-histidine biosynthesis; L-histidine from 5-phospho-alpha-D-ribose 1-diphosphate: step 1/9.</text>
</comment>
<comment type="miscellaneous">
    <text evidence="9">This function is generally fulfilled by the C-terminal part of HisG, which is missing in some bacteria such as this one.</text>
</comment>
<reference evidence="12 13" key="1">
    <citation type="submission" date="2019-03" db="EMBL/GenBank/DDBJ databases">
        <title>Genomic Encyclopedia of Type Strains, Phase IV (KMG-IV): sequencing the most valuable type-strain genomes for metagenomic binning, comparative biology and taxonomic classification.</title>
        <authorList>
            <person name="Goeker M."/>
        </authorList>
    </citation>
    <scope>NUCLEOTIDE SEQUENCE [LARGE SCALE GENOMIC DNA]</scope>
    <source>
        <strain evidence="12 13">DSM 28867</strain>
    </source>
</reference>
<dbReference type="PIRSF" id="PIRSF001549">
    <property type="entry name" value="His-tRNA_synth"/>
    <property type="match status" value="1"/>
</dbReference>
<dbReference type="UniPathway" id="UPA00031">
    <property type="reaction ID" value="UER00006"/>
</dbReference>
<keyword evidence="12" id="KW-0328">Glycosyltransferase</keyword>
<dbReference type="Gene3D" id="3.30.930.10">
    <property type="entry name" value="Bira Bifunctional Protein, Domain 2"/>
    <property type="match status" value="1"/>
</dbReference>